<evidence type="ECO:0000259" key="2">
    <source>
        <dbReference type="PROSITE" id="PS51729"/>
    </source>
</evidence>
<comment type="caution">
    <text evidence="3">The sequence shown here is derived from an EMBL/GenBank/DDBJ whole genome shotgun (WGS) entry which is preliminary data.</text>
</comment>
<evidence type="ECO:0000259" key="1">
    <source>
        <dbReference type="PROSITE" id="PS51186"/>
    </source>
</evidence>
<dbReference type="InterPro" id="IPR031165">
    <property type="entry name" value="GNAT_YJDJ"/>
</dbReference>
<dbReference type="PROSITE" id="PS51729">
    <property type="entry name" value="GNAT_YJDJ"/>
    <property type="match status" value="1"/>
</dbReference>
<protein>
    <recommendedName>
        <fullName evidence="5">N-acetyltransferase domain-containing protein</fullName>
    </recommendedName>
</protein>
<dbReference type="InterPro" id="IPR045057">
    <property type="entry name" value="Gcn5-rel_NAT"/>
</dbReference>
<dbReference type="RefSeq" id="WP_012084739.1">
    <property type="nucleotide sequence ID" value="NZ_JACHVY010000001.1"/>
</dbReference>
<sequence length="96" mass="10507">MSTADDLVVTHDEAAHRWEGRLDGEVVALADYVPQGSSIAMVHTEVDPAHEHEGLATKVVEAALADVRARGLRVVPACSFVRLHVRRHAEEYADIL</sequence>
<dbReference type="Gene3D" id="3.40.630.30">
    <property type="match status" value="1"/>
</dbReference>
<dbReference type="Pfam" id="PF14542">
    <property type="entry name" value="Acetyltransf_CG"/>
    <property type="match status" value="1"/>
</dbReference>
<accession>A0A7W4TK42</accession>
<dbReference type="SUPFAM" id="SSF55729">
    <property type="entry name" value="Acyl-CoA N-acyltransferases (Nat)"/>
    <property type="match status" value="1"/>
</dbReference>
<dbReference type="OMA" id="HHTVTYP"/>
<dbReference type="PANTHER" id="PTHR31435">
    <property type="entry name" value="PROTEIN NATD1"/>
    <property type="match status" value="1"/>
</dbReference>
<dbReference type="Proteomes" id="UP000533269">
    <property type="component" value="Unassembled WGS sequence"/>
</dbReference>
<dbReference type="PANTHER" id="PTHR31435:SF10">
    <property type="entry name" value="BSR4717 PROTEIN"/>
    <property type="match status" value="1"/>
</dbReference>
<feature type="domain" description="N-acetyltransferase" evidence="2">
    <location>
        <begin position="10"/>
        <end position="96"/>
    </location>
</feature>
<dbReference type="EMBL" id="JACHVY010000001">
    <property type="protein sequence ID" value="MBB2900397.1"/>
    <property type="molecule type" value="Genomic_DNA"/>
</dbReference>
<feature type="domain" description="N-acetyltransferase" evidence="1">
    <location>
        <begin position="1"/>
        <end position="96"/>
    </location>
</feature>
<evidence type="ECO:0000313" key="4">
    <source>
        <dbReference type="Proteomes" id="UP000533269"/>
    </source>
</evidence>
<dbReference type="GO" id="GO:0016747">
    <property type="term" value="F:acyltransferase activity, transferring groups other than amino-acyl groups"/>
    <property type="evidence" value="ECO:0007669"/>
    <property type="project" value="InterPro"/>
</dbReference>
<evidence type="ECO:0000313" key="3">
    <source>
        <dbReference type="EMBL" id="MBB2900397.1"/>
    </source>
</evidence>
<reference evidence="3 4" key="1">
    <citation type="submission" date="2020-08" db="EMBL/GenBank/DDBJ databases">
        <title>The Agave Microbiome: Exploring the role of microbial communities in plant adaptations to desert environments.</title>
        <authorList>
            <person name="Partida-Martinez L.P."/>
        </authorList>
    </citation>
    <scope>NUCLEOTIDE SEQUENCE [LARGE SCALE GENOMIC DNA]</scope>
    <source>
        <strain evidence="3 4">AS2.23</strain>
    </source>
</reference>
<gene>
    <name evidence="3" type="ORF">FHR75_001185</name>
</gene>
<evidence type="ECO:0008006" key="5">
    <source>
        <dbReference type="Google" id="ProtNLM"/>
    </source>
</evidence>
<dbReference type="InterPro" id="IPR000182">
    <property type="entry name" value="GNAT_dom"/>
</dbReference>
<dbReference type="InterPro" id="IPR016181">
    <property type="entry name" value="Acyl_CoA_acyltransferase"/>
</dbReference>
<dbReference type="CDD" id="cd04301">
    <property type="entry name" value="NAT_SF"/>
    <property type="match status" value="1"/>
</dbReference>
<proteinExistence type="predicted"/>
<dbReference type="PROSITE" id="PS51186">
    <property type="entry name" value="GNAT"/>
    <property type="match status" value="1"/>
</dbReference>
<dbReference type="AlphaFoldDB" id="A0A7W4TK42"/>
<name>A0A7W4TK42_KINRA</name>
<organism evidence="3 4">
    <name type="scientific">Kineococcus radiotolerans</name>
    <dbReference type="NCBI Taxonomy" id="131568"/>
    <lineage>
        <taxon>Bacteria</taxon>
        <taxon>Bacillati</taxon>
        <taxon>Actinomycetota</taxon>
        <taxon>Actinomycetes</taxon>
        <taxon>Kineosporiales</taxon>
        <taxon>Kineosporiaceae</taxon>
        <taxon>Kineococcus</taxon>
    </lineage>
</organism>
<reference evidence="3 4" key="2">
    <citation type="submission" date="2020-08" db="EMBL/GenBank/DDBJ databases">
        <authorList>
            <person name="Partida-Martinez L."/>
            <person name="Huntemann M."/>
            <person name="Clum A."/>
            <person name="Wang J."/>
            <person name="Palaniappan K."/>
            <person name="Ritter S."/>
            <person name="Chen I.-M."/>
            <person name="Stamatis D."/>
            <person name="Reddy T."/>
            <person name="O'Malley R."/>
            <person name="Daum C."/>
            <person name="Shapiro N."/>
            <person name="Ivanova N."/>
            <person name="Kyrpides N."/>
            <person name="Woyke T."/>
        </authorList>
    </citation>
    <scope>NUCLEOTIDE SEQUENCE [LARGE SCALE GENOMIC DNA]</scope>
    <source>
        <strain evidence="3 4">AS2.23</strain>
    </source>
</reference>